<evidence type="ECO:0000256" key="9">
    <source>
        <dbReference type="ARBA" id="ARBA00033099"/>
    </source>
</evidence>
<dbReference type="PROSITE" id="PS50011">
    <property type="entry name" value="PROTEIN_KINASE_DOM"/>
    <property type="match status" value="1"/>
</dbReference>
<evidence type="ECO:0000256" key="2">
    <source>
        <dbReference type="ARBA" id="ARBA00012513"/>
    </source>
</evidence>
<comment type="catalytic activity">
    <reaction evidence="10">
        <text>L-threonyl-[protein] + ATP = O-phospho-L-threonyl-[protein] + ADP + H(+)</text>
        <dbReference type="Rhea" id="RHEA:46608"/>
        <dbReference type="Rhea" id="RHEA-COMP:11060"/>
        <dbReference type="Rhea" id="RHEA-COMP:11605"/>
        <dbReference type="ChEBI" id="CHEBI:15378"/>
        <dbReference type="ChEBI" id="CHEBI:30013"/>
        <dbReference type="ChEBI" id="CHEBI:30616"/>
        <dbReference type="ChEBI" id="CHEBI:61977"/>
        <dbReference type="ChEBI" id="CHEBI:456216"/>
        <dbReference type="EC" id="2.7.11.1"/>
    </reaction>
</comment>
<dbReference type="SUPFAM" id="SSF56112">
    <property type="entry name" value="Protein kinase-like (PK-like)"/>
    <property type="match status" value="2"/>
</dbReference>
<comment type="catalytic activity">
    <reaction evidence="11">
        <text>L-seryl-[protein] + ATP = O-phospho-L-seryl-[protein] + ADP + H(+)</text>
        <dbReference type="Rhea" id="RHEA:17989"/>
        <dbReference type="Rhea" id="RHEA-COMP:9863"/>
        <dbReference type="Rhea" id="RHEA-COMP:11604"/>
        <dbReference type="ChEBI" id="CHEBI:15378"/>
        <dbReference type="ChEBI" id="CHEBI:29999"/>
        <dbReference type="ChEBI" id="CHEBI:30616"/>
        <dbReference type="ChEBI" id="CHEBI:83421"/>
        <dbReference type="ChEBI" id="CHEBI:456216"/>
        <dbReference type="EC" id="2.7.11.1"/>
    </reaction>
</comment>
<dbReference type="AlphaFoldDB" id="A0A2T7PIQ0"/>
<feature type="domain" description="Protein kinase" evidence="13">
    <location>
        <begin position="56"/>
        <end position="875"/>
    </location>
</feature>
<dbReference type="EC" id="2.7.11.1" evidence="2"/>
<proteinExistence type="inferred from homology"/>
<gene>
    <name evidence="15" type="ORF">C0Q70_04542</name>
</gene>
<feature type="compositionally biased region" description="Basic and acidic residues" evidence="12">
    <location>
        <begin position="221"/>
        <end position="230"/>
    </location>
</feature>
<dbReference type="OrthoDB" id="162894at2759"/>
<dbReference type="InterPro" id="IPR000719">
    <property type="entry name" value="Prot_kinase_dom"/>
</dbReference>
<dbReference type="FunFam" id="3.30.200.20:FF:000550">
    <property type="entry name" value="Serine/threonine-protein kinase greatwall"/>
    <property type="match status" value="1"/>
</dbReference>
<dbReference type="GO" id="GO:0005634">
    <property type="term" value="C:nucleus"/>
    <property type="evidence" value="ECO:0007669"/>
    <property type="project" value="TreeGrafter"/>
</dbReference>
<dbReference type="InterPro" id="IPR011009">
    <property type="entry name" value="Kinase-like_dom_sf"/>
</dbReference>
<feature type="compositionally biased region" description="Basic and acidic residues" evidence="12">
    <location>
        <begin position="759"/>
        <end position="778"/>
    </location>
</feature>
<dbReference type="GO" id="GO:0035556">
    <property type="term" value="P:intracellular signal transduction"/>
    <property type="evidence" value="ECO:0007669"/>
    <property type="project" value="TreeGrafter"/>
</dbReference>
<dbReference type="InterPro" id="IPR000961">
    <property type="entry name" value="AGC-kinase_C"/>
</dbReference>
<evidence type="ECO:0000313" key="16">
    <source>
        <dbReference type="Proteomes" id="UP000245119"/>
    </source>
</evidence>
<keyword evidence="6" id="KW-0547">Nucleotide-binding</keyword>
<comment type="caution">
    <text evidence="15">The sequence shown here is derived from an EMBL/GenBank/DDBJ whole genome shotgun (WGS) entry which is preliminary data.</text>
</comment>
<dbReference type="GO" id="GO:0005524">
    <property type="term" value="F:ATP binding"/>
    <property type="evidence" value="ECO:0007669"/>
    <property type="project" value="UniProtKB-KW"/>
</dbReference>
<keyword evidence="4" id="KW-0723">Serine/threonine-protein kinase</keyword>
<evidence type="ECO:0000256" key="1">
    <source>
        <dbReference type="ARBA" id="ARBA00009903"/>
    </source>
</evidence>
<evidence type="ECO:0000313" key="15">
    <source>
        <dbReference type="EMBL" id="PVD33289.1"/>
    </source>
</evidence>
<comment type="similarity">
    <text evidence="1">Belongs to the protein kinase superfamily. AGC Ser/Thr protein kinase family.</text>
</comment>
<evidence type="ECO:0000256" key="3">
    <source>
        <dbReference type="ARBA" id="ARBA00022148"/>
    </source>
</evidence>
<dbReference type="PANTHER" id="PTHR24356">
    <property type="entry name" value="SERINE/THREONINE-PROTEIN KINASE"/>
    <property type="match status" value="1"/>
</dbReference>
<dbReference type="Gene3D" id="3.30.200.20">
    <property type="entry name" value="Phosphorylase Kinase, domain 1"/>
    <property type="match status" value="2"/>
</dbReference>
<dbReference type="EMBL" id="PZQS01000003">
    <property type="protein sequence ID" value="PVD33289.1"/>
    <property type="molecule type" value="Genomic_DNA"/>
</dbReference>
<organism evidence="15 16">
    <name type="scientific">Pomacea canaliculata</name>
    <name type="common">Golden apple snail</name>
    <dbReference type="NCBI Taxonomy" id="400727"/>
    <lineage>
        <taxon>Eukaryota</taxon>
        <taxon>Metazoa</taxon>
        <taxon>Spiralia</taxon>
        <taxon>Lophotrochozoa</taxon>
        <taxon>Mollusca</taxon>
        <taxon>Gastropoda</taxon>
        <taxon>Caenogastropoda</taxon>
        <taxon>Architaenioglossa</taxon>
        <taxon>Ampullarioidea</taxon>
        <taxon>Ampullariidae</taxon>
        <taxon>Pomacea</taxon>
    </lineage>
</organism>
<name>A0A2T7PIQ0_POMCA</name>
<accession>A0A2T7PIQ0</accession>
<evidence type="ECO:0000256" key="6">
    <source>
        <dbReference type="ARBA" id="ARBA00022741"/>
    </source>
</evidence>
<dbReference type="Gene3D" id="1.10.510.10">
    <property type="entry name" value="Transferase(Phosphotransferase) domain 1"/>
    <property type="match status" value="2"/>
</dbReference>
<evidence type="ECO:0000256" key="12">
    <source>
        <dbReference type="SAM" id="MobiDB-lite"/>
    </source>
</evidence>
<feature type="compositionally biased region" description="Polar residues" evidence="12">
    <location>
        <begin position="236"/>
        <end position="250"/>
    </location>
</feature>
<feature type="region of interest" description="Disordered" evidence="12">
    <location>
        <begin position="483"/>
        <end position="502"/>
    </location>
</feature>
<keyword evidence="16" id="KW-1185">Reference proteome</keyword>
<keyword evidence="7" id="KW-0418">Kinase</keyword>
<dbReference type="Proteomes" id="UP000245119">
    <property type="component" value="Linkage Group LG3"/>
</dbReference>
<sequence>MASLHPGKENKEPKGFHDKSKNSSSASASIEGGSESKVDMFDSSQSKRRIPTANDFQLLKPISRGAFGKVFLGCKKSDPDKLYAIKVMKKADLINKNLIAQVTTERDALAMIHSPFVVELYYSIQSEQNIYLVMEYLVGGDVKSLLAVYGYLGEQVSCMYAAEVVLALEHLHRLGIIHSLIISFHSDNPAVPTPRSRLDQFRTPGQIISLKSSLGLSASRCEQHTSEKRPGKSRKSILSCTSSENKTNGGPLSPLVNGILLTPETHGTKALSLRHRLATNSIFSPRPGRGFSNFSHSATPPPVKSLTPTLKESSKWGGMSSVNVCSEMSDPRLRRRSSAMYAADLSKIQARFSINSSVSSVDDVFSSTHHELHNLPGSAGTSGEEDCQELNCLSHDKASCRQESVDDNTPLLHRTSESVWNSYAARNLRSFQDDCNLENSLHGERSLDEHSPVFLQQRANSRLASVAELPGEGPSSHFVNMTDGSDDSSCHPGRYPSRGQPCRKRSYEDILLGDFGRHASTGLTQEVKILQVGEMLQQQMKGQPTSARDDIINSDGRRDNQLEVFSDNNQDIMATSNLSSFKIRVRSTKLDEPVAEPSDAVELSPVHGTLSENLRGTLVQKLSYSELYGSLLMSSPETEPEELGDHSVAVRLYVGAGAETIHADAGSMYSESEVLPVSDVDQELPQACSQMLDEELMISIVQNNSSPVCQRGAMAPPETPSLRFSQKAIKTVEFASHGQHFEVTPKTSRRSSAGLRLRTPKEGVRRGPDPGPDNDDRILGTPDYLAPEILRQEPHGPAVDWWAMGVCLFEFLTGLPPFNDETPELVFANILNRAISWPNFMDALGVEAQEAINLLLTMDPQQRPGAAEVKAMAFFSNLDWDRILETEPAFIPQPDNDMDTSYFDRKL</sequence>
<feature type="compositionally biased region" description="Basic and acidic residues" evidence="12">
    <location>
        <begin position="1"/>
        <end position="21"/>
    </location>
</feature>
<dbReference type="STRING" id="400727.A0A2T7PIQ0"/>
<feature type="domain" description="AGC-kinase C-terminal" evidence="14">
    <location>
        <begin position="876"/>
        <end position="907"/>
    </location>
</feature>
<feature type="region of interest" description="Disordered" evidence="12">
    <location>
        <begin position="219"/>
        <end position="253"/>
    </location>
</feature>
<dbReference type="GO" id="GO:0004674">
    <property type="term" value="F:protein serine/threonine kinase activity"/>
    <property type="evidence" value="ECO:0007669"/>
    <property type="project" value="UniProtKB-KW"/>
</dbReference>
<feature type="region of interest" description="Disordered" evidence="12">
    <location>
        <begin position="292"/>
        <end position="312"/>
    </location>
</feature>
<dbReference type="PANTHER" id="PTHR24356:SF1">
    <property type="entry name" value="SERINE_THREONINE-PROTEIN KINASE GREATWALL"/>
    <property type="match status" value="1"/>
</dbReference>
<keyword evidence="8" id="KW-0067">ATP-binding</keyword>
<dbReference type="PROSITE" id="PS51285">
    <property type="entry name" value="AGC_KINASE_CTER"/>
    <property type="match status" value="1"/>
</dbReference>
<evidence type="ECO:0000256" key="5">
    <source>
        <dbReference type="ARBA" id="ARBA00022679"/>
    </source>
</evidence>
<feature type="compositionally biased region" description="Low complexity" evidence="12">
    <location>
        <begin position="22"/>
        <end position="33"/>
    </location>
</feature>
<evidence type="ECO:0000256" key="7">
    <source>
        <dbReference type="ARBA" id="ARBA00022777"/>
    </source>
</evidence>
<dbReference type="InterPro" id="IPR050236">
    <property type="entry name" value="Ser_Thr_kinase_AGC"/>
</dbReference>
<feature type="region of interest" description="Disordered" evidence="12">
    <location>
        <begin position="1"/>
        <end position="46"/>
    </location>
</feature>
<feature type="region of interest" description="Disordered" evidence="12">
    <location>
        <begin position="740"/>
        <end position="779"/>
    </location>
</feature>
<dbReference type="Pfam" id="PF00069">
    <property type="entry name" value="Pkinase"/>
    <property type="match status" value="2"/>
</dbReference>
<evidence type="ECO:0000259" key="13">
    <source>
        <dbReference type="PROSITE" id="PS50011"/>
    </source>
</evidence>
<evidence type="ECO:0000256" key="8">
    <source>
        <dbReference type="ARBA" id="ARBA00022840"/>
    </source>
</evidence>
<keyword evidence="5" id="KW-0808">Transferase</keyword>
<reference evidence="15 16" key="1">
    <citation type="submission" date="2018-04" db="EMBL/GenBank/DDBJ databases">
        <title>The genome of golden apple snail Pomacea canaliculata provides insight into stress tolerance and invasive adaptation.</title>
        <authorList>
            <person name="Liu C."/>
            <person name="Liu B."/>
            <person name="Ren Y."/>
            <person name="Zhang Y."/>
            <person name="Wang H."/>
            <person name="Li S."/>
            <person name="Jiang F."/>
            <person name="Yin L."/>
            <person name="Zhang G."/>
            <person name="Qian W."/>
            <person name="Fan W."/>
        </authorList>
    </citation>
    <scope>NUCLEOTIDE SEQUENCE [LARGE SCALE GENOMIC DNA]</scope>
    <source>
        <strain evidence="15">SZHN2017</strain>
        <tissue evidence="15">Muscle</tissue>
    </source>
</reference>
<evidence type="ECO:0000259" key="14">
    <source>
        <dbReference type="PROSITE" id="PS51285"/>
    </source>
</evidence>
<evidence type="ECO:0000256" key="10">
    <source>
        <dbReference type="ARBA" id="ARBA00047899"/>
    </source>
</evidence>
<evidence type="ECO:0000256" key="11">
    <source>
        <dbReference type="ARBA" id="ARBA00048679"/>
    </source>
</evidence>
<protein>
    <recommendedName>
        <fullName evidence="3">Serine/threonine-protein kinase greatwall</fullName>
        <ecNumber evidence="2">2.7.11.1</ecNumber>
    </recommendedName>
    <alternativeName>
        <fullName evidence="9">Microtubule-associated serine/threonine-protein kinase-like</fullName>
    </alternativeName>
</protein>
<evidence type="ECO:0000256" key="4">
    <source>
        <dbReference type="ARBA" id="ARBA00022527"/>
    </source>
</evidence>